<accession>A0A420H7G5</accession>
<dbReference type="Proteomes" id="UP000283383">
    <property type="component" value="Unassembled WGS sequence"/>
</dbReference>
<gene>
    <name evidence="2" type="ORF">GcM3_219044</name>
</gene>
<dbReference type="STRING" id="62708.A0A420H7G5"/>
<dbReference type="AlphaFoldDB" id="A0A420H7G5"/>
<feature type="region of interest" description="Disordered" evidence="1">
    <location>
        <begin position="74"/>
        <end position="108"/>
    </location>
</feature>
<evidence type="ECO:0000313" key="3">
    <source>
        <dbReference type="Proteomes" id="UP000283383"/>
    </source>
</evidence>
<protein>
    <submittedName>
        <fullName evidence="2">Uncharacterized protein</fullName>
    </submittedName>
</protein>
<organism evidence="2 3">
    <name type="scientific">Golovinomyces cichoracearum</name>
    <dbReference type="NCBI Taxonomy" id="62708"/>
    <lineage>
        <taxon>Eukaryota</taxon>
        <taxon>Fungi</taxon>
        <taxon>Dikarya</taxon>
        <taxon>Ascomycota</taxon>
        <taxon>Pezizomycotina</taxon>
        <taxon>Leotiomycetes</taxon>
        <taxon>Erysiphales</taxon>
        <taxon>Erysiphaceae</taxon>
        <taxon>Golovinomyces</taxon>
    </lineage>
</organism>
<evidence type="ECO:0000256" key="1">
    <source>
        <dbReference type="SAM" id="MobiDB-lite"/>
    </source>
</evidence>
<feature type="non-terminal residue" evidence="2">
    <location>
        <position position="187"/>
    </location>
</feature>
<dbReference type="EMBL" id="MCBQ01021942">
    <property type="protein sequence ID" value="RKF53361.1"/>
    <property type="molecule type" value="Genomic_DNA"/>
</dbReference>
<proteinExistence type="predicted"/>
<evidence type="ECO:0000313" key="2">
    <source>
        <dbReference type="EMBL" id="RKF53361.1"/>
    </source>
</evidence>
<name>A0A420H7G5_9PEZI</name>
<keyword evidence="3" id="KW-1185">Reference proteome</keyword>
<reference evidence="2 3" key="1">
    <citation type="journal article" date="2018" name="BMC Genomics">
        <title>Comparative genome analyses reveal sequence features reflecting distinct modes of host-adaptation between dicot and monocot powdery mildew.</title>
        <authorList>
            <person name="Wu Y."/>
            <person name="Ma X."/>
            <person name="Pan Z."/>
            <person name="Kale S.D."/>
            <person name="Song Y."/>
            <person name="King H."/>
            <person name="Zhang Q."/>
            <person name="Presley C."/>
            <person name="Deng X."/>
            <person name="Wei C.I."/>
            <person name="Xiao S."/>
        </authorList>
    </citation>
    <scope>NUCLEOTIDE SEQUENCE [LARGE SCALE GENOMIC DNA]</scope>
    <source>
        <strain evidence="2">UMSG3</strain>
    </source>
</reference>
<feature type="compositionally biased region" description="Basic and acidic residues" evidence="1">
    <location>
        <begin position="76"/>
        <end position="92"/>
    </location>
</feature>
<sequence>MRNGPITSAIRDLPLQSQVLVWREGILGRKGSWEGPHILVGIDENTCIVQLHQNSDKLSAFRITSVKPYLSSQNREINDENSFRQKDDDSTNKMHHKNDVTPSRIQPRRSLNRPNRYAIYFQDEPVFETFSQNELPRDGFKTSRIIECRGIVNRNVTSHVERDQIPPGAHIYKAKFIDEIKNKDSND</sequence>
<comment type="caution">
    <text evidence="2">The sequence shown here is derived from an EMBL/GenBank/DDBJ whole genome shotgun (WGS) entry which is preliminary data.</text>
</comment>